<sequence length="234" mass="27075">MRRNLHILLVILFASLFLSATKPKVFICNYTDDFIIIDAKLKEWKNAKTITLRDITGESDNVLKIKTLWDNENLYFAFIVKDDDLEAKQHLIDHPELYLDDMIEFLLDAYNEKDSCWNQNKLIYHINLLGQKKDDRGNSECVSDWRWNGNAHYAISLKGTLNDSTDIDDGYIVEISISWDELGIRPSSGLKIGADFVCGDCDYKGNCFFDWVEANPFRSPYAFGDIVLIKHHNH</sequence>
<keyword evidence="2" id="KW-0858">Xylan degradation</keyword>
<dbReference type="Pfam" id="PF06452">
    <property type="entry name" value="CBM9_1"/>
    <property type="match status" value="1"/>
</dbReference>
<comment type="caution">
    <text evidence="2">The sequence shown here is derived from an EMBL/GenBank/DDBJ whole genome shotgun (WGS) entry which is preliminary data.</text>
</comment>
<dbReference type="InterPro" id="IPR010502">
    <property type="entry name" value="Carb-bd_dom_fam9"/>
</dbReference>
<evidence type="ECO:0000259" key="1">
    <source>
        <dbReference type="Pfam" id="PF06452"/>
    </source>
</evidence>
<protein>
    <submittedName>
        <fullName evidence="2">Endo-1,4-beta-xylanase A</fullName>
        <ecNumber evidence="2">3.2.1.8</ecNumber>
    </submittedName>
</protein>
<gene>
    <name evidence="2" type="primary">xynA_2</name>
    <name evidence="2" type="ORF">SDC9_67957</name>
</gene>
<name>A0A644Y4N7_9ZZZZ</name>
<dbReference type="Gene3D" id="2.60.40.1190">
    <property type="match status" value="1"/>
</dbReference>
<dbReference type="AlphaFoldDB" id="A0A644Y4N7"/>
<reference evidence="2" key="1">
    <citation type="submission" date="2019-08" db="EMBL/GenBank/DDBJ databases">
        <authorList>
            <person name="Kucharzyk K."/>
            <person name="Murdoch R.W."/>
            <person name="Higgins S."/>
            <person name="Loffler F."/>
        </authorList>
    </citation>
    <scope>NUCLEOTIDE SEQUENCE</scope>
</reference>
<keyword evidence="2" id="KW-0119">Carbohydrate metabolism</keyword>
<dbReference type="GO" id="GO:0045493">
    <property type="term" value="P:xylan catabolic process"/>
    <property type="evidence" value="ECO:0007669"/>
    <property type="project" value="UniProtKB-KW"/>
</dbReference>
<dbReference type="SUPFAM" id="SSF49344">
    <property type="entry name" value="CBD9-like"/>
    <property type="match status" value="1"/>
</dbReference>
<accession>A0A644Y4N7</accession>
<dbReference type="GO" id="GO:0031176">
    <property type="term" value="F:endo-1,4-beta-xylanase activity"/>
    <property type="evidence" value="ECO:0007669"/>
    <property type="project" value="UniProtKB-EC"/>
</dbReference>
<keyword evidence="2" id="KW-0624">Polysaccharide degradation</keyword>
<dbReference type="GO" id="GO:0030246">
    <property type="term" value="F:carbohydrate binding"/>
    <property type="evidence" value="ECO:0007669"/>
    <property type="project" value="InterPro"/>
</dbReference>
<organism evidence="2">
    <name type="scientific">bioreactor metagenome</name>
    <dbReference type="NCBI Taxonomy" id="1076179"/>
    <lineage>
        <taxon>unclassified sequences</taxon>
        <taxon>metagenomes</taxon>
        <taxon>ecological metagenomes</taxon>
    </lineage>
</organism>
<dbReference type="EMBL" id="VSSQ01003606">
    <property type="protein sequence ID" value="MPM21513.1"/>
    <property type="molecule type" value="Genomic_DNA"/>
</dbReference>
<dbReference type="EC" id="3.2.1.8" evidence="2"/>
<evidence type="ECO:0000313" key="2">
    <source>
        <dbReference type="EMBL" id="MPM21513.1"/>
    </source>
</evidence>
<keyword evidence="2" id="KW-0378">Hydrolase</keyword>
<proteinExistence type="predicted"/>
<keyword evidence="2" id="KW-0326">Glycosidase</keyword>
<feature type="domain" description="Carbohydrate-binding" evidence="1">
    <location>
        <begin position="42"/>
        <end position="229"/>
    </location>
</feature>